<dbReference type="SMART" id="SM00454">
    <property type="entry name" value="SAM"/>
    <property type="match status" value="1"/>
</dbReference>
<dbReference type="SUPFAM" id="SSF52200">
    <property type="entry name" value="Toll/Interleukin receptor TIR domain"/>
    <property type="match status" value="1"/>
</dbReference>
<feature type="region of interest" description="Disordered" evidence="1">
    <location>
        <begin position="1095"/>
        <end position="1114"/>
    </location>
</feature>
<name>A0A815WRR6_9BILA</name>
<gene>
    <name evidence="4" type="ORF">BYL167_LOCUS10702</name>
    <name evidence="3" type="ORF">CJN711_LOCUS30299</name>
</gene>
<dbReference type="Gene3D" id="1.10.150.50">
    <property type="entry name" value="Transcription Factor, Ets-1"/>
    <property type="match status" value="1"/>
</dbReference>
<evidence type="ECO:0000313" key="5">
    <source>
        <dbReference type="Proteomes" id="UP000663855"/>
    </source>
</evidence>
<feature type="domain" description="SAM" evidence="2">
    <location>
        <begin position="4"/>
        <end position="67"/>
    </location>
</feature>
<dbReference type="InterPro" id="IPR013761">
    <property type="entry name" value="SAM/pointed_sf"/>
</dbReference>
<dbReference type="InterPro" id="IPR001660">
    <property type="entry name" value="SAM"/>
</dbReference>
<sequence length="1235" mass="143707">MADWTTEQVGQWLKSNGFEQFAKTFKGKRIDGIALFNLNDDEIVQLISCMDGDKKKNKTNIKKFKEKLNEWKMDHNENLSRRRNAQRSSASSVLSTVITTDTDETLTIAKNADVNYTKSIAISNGNNGVYAKFFNNRFFRTHLQQYLSQKYDIKCSVKLERQQSILELVGMKHPVKVACHDIKVLFESLQTKIYNSQTTDQKSKRFDYQYLAYDFLVVVIYWSTHIFSDSAIDVIQNIMNNERIFTAWNKSEMFSGYYEVMYFNHESFGATDEVITRILNREIAYVENIRMPNEKTKAFINEIENFVSTVRHPELNIIHCKYPFQMEIKISLFGRKSQVKKIKKQIDVLVNKYTLKPFIVRMTSDQHDYLVDNCLQQLKDIENMYKNDNVQIRIRQKEFYAPQYLIEEIKKHIYELICQTAICTMQTIESLTALSDDDNVKLNEIAKKYCCSIERIESNVETEIHRIPKALTNTSSTPSLIIQKSNKFCSSLSVRKISVSNGSIEIYVPDYSTQLSKDVTIISTNAGLQQEHVEPDSENGLLQMPSGRKIILCRLPNRSGTDSEAREKFKKTIRKFLSRVTQMIINNCSDAERIAFSTCDWEDLCNEPQLIEELLLEMKQVIETGKQRWRFLFIFNHEQKLLCNKFLQVMIGLQSDEDGFAQFTCSILKTHVILTTVKGNDLAPCENEINCYIRNKICGSETLKNISNLHNWNQHMINIFYKYCLEKFVLPSLNLTTFELQLVGPPENIQQAKEKYKLISEILKLKSLAGIPFSVGTKSPVQEKQQSNKIDKNSHNIAFSYCLEDEVVCQHLTMTLIDEGYKLYYSSSNIGLSQAQIEKSDLLLIYFNENYTKDKHCMANLNYAKSIGKTIIPIAEMKNVLQDTEENFWLNSVKITQLFYDLFDREIEIEFTGDSDLEYDYLLAKLLCHTKPGMTDQIYPQISEVSEVKHVDKNYEQNLFGYTSKKLQEVTNEQRKEKENAYKRQLNKRIENEKISSDEIDILVGNLILVVEDLEEFLQGKNPNHDIYSGNRSIDFNREQNDKYRRANAIALLHCIKRWLNKAPNVMKKNVAPFTPTGDINDALFTSYQTTGRDWLADDDDDDDDEQSNNVLSKDYFSAQNSNSGYWFTSEQAQDYFQSWIKTDRRASIIETKLEENETAWPTISISEMNTEIRGNQDETIDNQWKTPEEIKHIQELDNPNRIWKRAKHVSAAFMKQKLRNIIEFQKLCDSRTNV</sequence>
<dbReference type="Pfam" id="PF00536">
    <property type="entry name" value="SAM_1"/>
    <property type="match status" value="1"/>
</dbReference>
<feature type="compositionally biased region" description="Acidic residues" evidence="1">
    <location>
        <begin position="1097"/>
        <end position="1107"/>
    </location>
</feature>
<evidence type="ECO:0000256" key="1">
    <source>
        <dbReference type="SAM" id="MobiDB-lite"/>
    </source>
</evidence>
<dbReference type="Gene3D" id="3.40.50.10140">
    <property type="entry name" value="Toll/interleukin-1 receptor homology (TIR) domain"/>
    <property type="match status" value="1"/>
</dbReference>
<dbReference type="InterPro" id="IPR035897">
    <property type="entry name" value="Toll_tir_struct_dom_sf"/>
</dbReference>
<evidence type="ECO:0000259" key="2">
    <source>
        <dbReference type="PROSITE" id="PS50105"/>
    </source>
</evidence>
<reference evidence="3" key="1">
    <citation type="submission" date="2021-02" db="EMBL/GenBank/DDBJ databases">
        <authorList>
            <person name="Nowell W R."/>
        </authorList>
    </citation>
    <scope>NUCLEOTIDE SEQUENCE</scope>
</reference>
<dbReference type="EMBL" id="CAJOBH010003261">
    <property type="protein sequence ID" value="CAF3944707.1"/>
    <property type="molecule type" value="Genomic_DNA"/>
</dbReference>
<dbReference type="SUPFAM" id="SSF47769">
    <property type="entry name" value="SAM/Pointed domain"/>
    <property type="match status" value="1"/>
</dbReference>
<accession>A0A815WRR6</accession>
<comment type="caution">
    <text evidence="3">The sequence shown here is derived from an EMBL/GenBank/DDBJ whole genome shotgun (WGS) entry which is preliminary data.</text>
</comment>
<protein>
    <recommendedName>
        <fullName evidence="2">SAM domain-containing protein</fullName>
    </recommendedName>
</protein>
<organism evidence="3 5">
    <name type="scientific">Rotaria magnacalcarata</name>
    <dbReference type="NCBI Taxonomy" id="392030"/>
    <lineage>
        <taxon>Eukaryota</taxon>
        <taxon>Metazoa</taxon>
        <taxon>Spiralia</taxon>
        <taxon>Gnathifera</taxon>
        <taxon>Rotifera</taxon>
        <taxon>Eurotatoria</taxon>
        <taxon>Bdelloidea</taxon>
        <taxon>Philodinida</taxon>
        <taxon>Philodinidae</taxon>
        <taxon>Rotaria</taxon>
    </lineage>
</organism>
<proteinExistence type="predicted"/>
<evidence type="ECO:0000313" key="3">
    <source>
        <dbReference type="EMBL" id="CAF1549481.1"/>
    </source>
</evidence>
<evidence type="ECO:0000313" key="4">
    <source>
        <dbReference type="EMBL" id="CAF3944707.1"/>
    </source>
</evidence>
<dbReference type="Proteomes" id="UP000663855">
    <property type="component" value="Unassembled WGS sequence"/>
</dbReference>
<dbReference type="PROSITE" id="PS50105">
    <property type="entry name" value="SAM_DOMAIN"/>
    <property type="match status" value="1"/>
</dbReference>
<dbReference type="AlphaFoldDB" id="A0A815WRR6"/>
<dbReference type="EMBL" id="CAJNOV010014433">
    <property type="protein sequence ID" value="CAF1549481.1"/>
    <property type="molecule type" value="Genomic_DNA"/>
</dbReference>
<dbReference type="Proteomes" id="UP000681967">
    <property type="component" value="Unassembled WGS sequence"/>
</dbReference>